<comment type="caution">
    <text evidence="2">The sequence shown here is derived from an EMBL/GenBank/DDBJ whole genome shotgun (WGS) entry which is preliminary data.</text>
</comment>
<reference evidence="2 3" key="1">
    <citation type="journal article" date="2020" name="G3 (Bethesda)">
        <title>Genetic Underpinnings of Host Manipulation by Ophiocordyceps as Revealed by Comparative Transcriptomics.</title>
        <authorList>
            <person name="Will I."/>
            <person name="Das B."/>
            <person name="Trinh T."/>
            <person name="Brachmann A."/>
            <person name="Ohm R.A."/>
            <person name="de Bekker C."/>
        </authorList>
    </citation>
    <scope>NUCLEOTIDE SEQUENCE [LARGE SCALE GENOMIC DNA]</scope>
    <source>
        <strain evidence="2 3">EC05</strain>
    </source>
</reference>
<dbReference type="AlphaFoldDB" id="A0A8H4VGQ5"/>
<evidence type="ECO:0000256" key="1">
    <source>
        <dbReference type="SAM" id="MobiDB-lite"/>
    </source>
</evidence>
<proteinExistence type="predicted"/>
<dbReference type="EMBL" id="JAACLJ010000001">
    <property type="protein sequence ID" value="KAF4595081.1"/>
    <property type="molecule type" value="Genomic_DNA"/>
</dbReference>
<evidence type="ECO:0000313" key="3">
    <source>
        <dbReference type="Proteomes" id="UP000562929"/>
    </source>
</evidence>
<feature type="compositionally biased region" description="Basic and acidic residues" evidence="1">
    <location>
        <begin position="36"/>
        <end position="45"/>
    </location>
</feature>
<evidence type="ECO:0000313" key="2">
    <source>
        <dbReference type="EMBL" id="KAF4595081.1"/>
    </source>
</evidence>
<accession>A0A8H4VGQ5</accession>
<sequence>MGSSLSSPKARPISDDDIKKYTGKTRDELTAWADSQPRRRQESARRQVGSRPRHVRCRGRGGMRWVGTRRGAEWGRSRHEVSAEAGDEQRQRWVNEGFIFFMSSGYS</sequence>
<name>A0A8H4VGQ5_9HYPO</name>
<keyword evidence="3" id="KW-1185">Reference proteome</keyword>
<protein>
    <submittedName>
        <fullName evidence="2">Uncharacterized protein</fullName>
    </submittedName>
</protein>
<feature type="compositionally biased region" description="Basic and acidic residues" evidence="1">
    <location>
        <begin position="12"/>
        <end position="29"/>
    </location>
</feature>
<gene>
    <name evidence="2" type="ORF">GQ602_000694</name>
</gene>
<dbReference type="OrthoDB" id="4837859at2759"/>
<organism evidence="2 3">
    <name type="scientific">Ophiocordyceps camponoti-floridani</name>
    <dbReference type="NCBI Taxonomy" id="2030778"/>
    <lineage>
        <taxon>Eukaryota</taxon>
        <taxon>Fungi</taxon>
        <taxon>Dikarya</taxon>
        <taxon>Ascomycota</taxon>
        <taxon>Pezizomycotina</taxon>
        <taxon>Sordariomycetes</taxon>
        <taxon>Hypocreomycetidae</taxon>
        <taxon>Hypocreales</taxon>
        <taxon>Ophiocordycipitaceae</taxon>
        <taxon>Ophiocordyceps</taxon>
    </lineage>
</organism>
<feature type="region of interest" description="Disordered" evidence="1">
    <location>
        <begin position="1"/>
        <end position="61"/>
    </location>
</feature>
<feature type="compositionally biased region" description="Basic residues" evidence="1">
    <location>
        <begin position="51"/>
        <end position="61"/>
    </location>
</feature>
<dbReference type="Proteomes" id="UP000562929">
    <property type="component" value="Unassembled WGS sequence"/>
</dbReference>